<dbReference type="GO" id="GO:0004386">
    <property type="term" value="F:helicase activity"/>
    <property type="evidence" value="ECO:0007669"/>
    <property type="project" value="InterPro"/>
</dbReference>
<feature type="region of interest" description="Disordered" evidence="2">
    <location>
        <begin position="943"/>
        <end position="970"/>
    </location>
</feature>
<dbReference type="PANTHER" id="PTHR10887">
    <property type="entry name" value="DNA2/NAM7 HELICASE FAMILY"/>
    <property type="match status" value="1"/>
</dbReference>
<evidence type="ECO:0000313" key="7">
    <source>
        <dbReference type="Proteomes" id="UP000234323"/>
    </source>
</evidence>
<feature type="domain" description="DNA2/NAM7 helicase helicase" evidence="3">
    <location>
        <begin position="365"/>
        <end position="779"/>
    </location>
</feature>
<accession>A0A2I1GKI7</accession>
<dbReference type="Proteomes" id="UP000234323">
    <property type="component" value="Unassembled WGS sequence"/>
</dbReference>
<keyword evidence="7" id="KW-1185">Reference proteome</keyword>
<comment type="caution">
    <text evidence="6">The sequence shown here is derived from an EMBL/GenBank/DDBJ whole genome shotgun (WGS) entry which is preliminary data.</text>
</comment>
<feature type="coiled-coil region" evidence="1">
    <location>
        <begin position="681"/>
        <end position="708"/>
    </location>
</feature>
<dbReference type="Pfam" id="PF13086">
    <property type="entry name" value="AAA_11"/>
    <property type="match status" value="1"/>
</dbReference>
<dbReference type="InterPro" id="IPR041679">
    <property type="entry name" value="DNA2/NAM7-like_C"/>
</dbReference>
<dbReference type="GO" id="GO:0031048">
    <property type="term" value="P:regulatory ncRNA-mediated heterochromatin formation"/>
    <property type="evidence" value="ECO:0007669"/>
    <property type="project" value="TreeGrafter"/>
</dbReference>
<feature type="domain" description="ZNFX1" evidence="5">
    <location>
        <begin position="123"/>
        <end position="231"/>
    </location>
</feature>
<evidence type="ECO:0000256" key="2">
    <source>
        <dbReference type="SAM" id="MobiDB-lite"/>
    </source>
</evidence>
<organism evidence="6 7">
    <name type="scientific">Rhizophagus irregularis</name>
    <dbReference type="NCBI Taxonomy" id="588596"/>
    <lineage>
        <taxon>Eukaryota</taxon>
        <taxon>Fungi</taxon>
        <taxon>Fungi incertae sedis</taxon>
        <taxon>Mucoromycota</taxon>
        <taxon>Glomeromycotina</taxon>
        <taxon>Glomeromycetes</taxon>
        <taxon>Glomerales</taxon>
        <taxon>Glomeraceae</taxon>
        <taxon>Rhizophagus</taxon>
    </lineage>
</organism>
<evidence type="ECO:0000313" key="6">
    <source>
        <dbReference type="EMBL" id="PKY47148.1"/>
    </source>
</evidence>
<dbReference type="VEuPathDB" id="FungiDB:RhiirFUN_016082"/>
<dbReference type="InterPro" id="IPR047187">
    <property type="entry name" value="SF1_C_Upf1"/>
</dbReference>
<dbReference type="Gene3D" id="3.40.50.300">
    <property type="entry name" value="P-loop containing nucleotide triphosphate hydrolases"/>
    <property type="match status" value="3"/>
</dbReference>
<sequence length="1287" mass="148786">MSNQKYYRKSDFIRSYDPPGKLSQNGKRHDNDFIKISDISIIPTIKEMLCDRPPFLPSSLPDTPHFLPDGAAKLLDTQFRLLREDMLNPIRGGLSNFLNDLSQNWSKELKKMQDEGGRYTGNDNSDLYVYPYIQFVNIICDRKKGFACTIRFTPPKIRDAKDEFERREYWEKCKRLLTGNLVILLLPSRRAQLNNFTNSEGLYSIYFGIVASRDEKILAKYDDHAEIDISFIDSSIYSIALNEISNYDRIIRNSLEKRFLIESTSIYTEAYYHILKTLQTMKPYSLPFDKYLAPNLNGECNIDIKVETPRYTRASGFQFDLSVLCKYEKIIKLSVSDTYTYDKVAKKITENSVIGKLPDGTSYGLDETQGNALIYALTREIALIEGPPGTGKTVVGVQIMKVLLAKGNRGSNIGPILTICFTNHALDQFLEHLLDEGITDIVRLGTRTKSERIKQFSLEEVSKEYSYNKKSIWMSHTRLNQIEEEANEIKNILLKKWVSWDDIREYLMIEERRFYYKFNDIYNSNLPNWVSEAINNADKIEESSSPSKFKIVRNKRYKNSSIFEQWLNGEDIRLINKRKEILLKQQKEDEKKSKKKDQRKKNRKWISFSEFEELEKKSKSNEENSNDDKSQINYEEIQWIKNYNEPKTNRLLDSLINDYSIWEMSKVERQRLHDHWRTKINKKFVDKLLDLEKKYEEERQVINNLYEEGNRQILLSKDVIGMTTNGAAKFQELIRSINPKIIVCEEAGEVLEAHILSALTPSTQHLILIGDHNQLRPHIATYSLSMDSSAGKIYQLDKSLFERLVYGDKAVKIEKSQLLTQRRMRKKEISDLIRYTLYPNLIDGENTARYPNVRGAQRNVYFIDHSNPEDNTGGDLAMKSHVNSYEVKMVVEMVKYFVRNGYTKPEDIAVLTPYLGQMIKIRNALSNSFVVVIDERDAQEIAEMEKKRGSKNKDNLKEKDNIDSDQGATSKSLKQQVTLRTVDNFQGEEANVVIISLVRNSSKSDGYDSIGFLKSSNRSNVLLSRAREGMYLIGNSELMAKRSKDMWAPVINILREREQVGFGMPIVCNQHPDYKNIIDKPEQFAQVSPDGGCRRPCYTPLPCGHACIYSCHFDDPDHIGIDCPEPCPKIHPECNHKCLKLCYQDCGRCKLRIGDITLPGCGHVIQNAECWQKQAIETLECMELVIKKSPYCEHFQEIHCFEPVSDIKCKEKCDKQLECGHKCLRECFECQKLSASQEEFDAAALIERTQHGECINFCNRSLSCKHKCTNFCHKGFKCPSCVMCAQI</sequence>
<dbReference type="GO" id="GO:0031380">
    <property type="term" value="C:nuclear RNA-directed RNA polymerase complex"/>
    <property type="evidence" value="ECO:0007669"/>
    <property type="project" value="TreeGrafter"/>
</dbReference>
<dbReference type="CDD" id="cd18808">
    <property type="entry name" value="SF1_C_Upf1"/>
    <property type="match status" value="1"/>
</dbReference>
<dbReference type="GO" id="GO:0016787">
    <property type="term" value="F:hydrolase activity"/>
    <property type="evidence" value="ECO:0007669"/>
    <property type="project" value="UniProtKB-KW"/>
</dbReference>
<keyword evidence="1" id="KW-0175">Coiled coil</keyword>
<dbReference type="InterPro" id="IPR057373">
    <property type="entry name" value="ZNFX1"/>
</dbReference>
<reference evidence="6 7" key="1">
    <citation type="submission" date="2015-10" db="EMBL/GenBank/DDBJ databases">
        <title>Genome analyses suggest a sexual origin of heterokaryosis in a supposedly ancient asexual fungus.</title>
        <authorList>
            <person name="Ropars J."/>
            <person name="Sedzielewska K."/>
            <person name="Noel J."/>
            <person name="Charron P."/>
            <person name="Farinelli L."/>
            <person name="Marton T."/>
            <person name="Kruger M."/>
            <person name="Pelin A."/>
            <person name="Brachmann A."/>
            <person name="Corradi N."/>
        </authorList>
    </citation>
    <scope>NUCLEOTIDE SEQUENCE [LARGE SCALE GENOMIC DNA]</scope>
    <source>
        <strain evidence="6 7">A4</strain>
    </source>
</reference>
<dbReference type="InterPro" id="IPR045055">
    <property type="entry name" value="DNA2/NAM7-like"/>
</dbReference>
<keyword evidence="6" id="KW-0378">Hydrolase</keyword>
<dbReference type="SUPFAM" id="SSF52540">
    <property type="entry name" value="P-loop containing nucleoside triphosphate hydrolases"/>
    <property type="match status" value="1"/>
</dbReference>
<gene>
    <name evidence="6" type="ORF">RhiirA4_358554</name>
</gene>
<dbReference type="Pfam" id="PF13087">
    <property type="entry name" value="AAA_12"/>
    <property type="match status" value="1"/>
</dbReference>
<proteinExistence type="predicted"/>
<dbReference type="FunFam" id="3.40.50.300:FF:001660">
    <property type="entry name" value="NF-X1 finger and helicase protein, putative"/>
    <property type="match status" value="1"/>
</dbReference>
<evidence type="ECO:0000259" key="5">
    <source>
        <dbReference type="Pfam" id="PF25396"/>
    </source>
</evidence>
<evidence type="ECO:0000256" key="1">
    <source>
        <dbReference type="SAM" id="Coils"/>
    </source>
</evidence>
<name>A0A2I1GKI7_9GLOM</name>
<feature type="compositionally biased region" description="Basic and acidic residues" evidence="2">
    <location>
        <begin position="943"/>
        <end position="962"/>
    </location>
</feature>
<dbReference type="PANTHER" id="PTHR10887:SF445">
    <property type="entry name" value="NFX1-TYPE ZINC FINGER-CONTAINING PROTEIN 1"/>
    <property type="match status" value="1"/>
</dbReference>
<evidence type="ECO:0000259" key="3">
    <source>
        <dbReference type="Pfam" id="PF13086"/>
    </source>
</evidence>
<dbReference type="Pfam" id="PF25396">
    <property type="entry name" value="ZNFX1"/>
    <property type="match status" value="1"/>
</dbReference>
<dbReference type="InterPro" id="IPR027417">
    <property type="entry name" value="P-loop_NTPase"/>
</dbReference>
<evidence type="ECO:0000259" key="4">
    <source>
        <dbReference type="Pfam" id="PF13087"/>
    </source>
</evidence>
<protein>
    <submittedName>
        <fullName evidence="6">P-loop containing nucleoside triphosphate hydrolase protein</fullName>
    </submittedName>
</protein>
<dbReference type="InterPro" id="IPR041677">
    <property type="entry name" value="DNA2/NAM7_AAA_11"/>
</dbReference>
<feature type="domain" description="DNA2/NAM7 helicase-like C-terminal" evidence="4">
    <location>
        <begin position="796"/>
        <end position="1036"/>
    </location>
</feature>
<dbReference type="VEuPathDB" id="FungiDB:RhiirA1_365010"/>
<dbReference type="VEuPathDB" id="FungiDB:FUN_010797"/>
<dbReference type="EMBL" id="LLXI01000521">
    <property type="protein sequence ID" value="PKY47148.1"/>
    <property type="molecule type" value="Genomic_DNA"/>
</dbReference>